<evidence type="ECO:0000259" key="1">
    <source>
        <dbReference type="Pfam" id="PF13649"/>
    </source>
</evidence>
<dbReference type="eggNOG" id="COG0500">
    <property type="taxonomic scope" value="Bacteria"/>
</dbReference>
<dbReference type="Gene3D" id="3.40.50.150">
    <property type="entry name" value="Vaccinia Virus protein VP39"/>
    <property type="match status" value="1"/>
</dbReference>
<dbReference type="RefSeq" id="WP_012725275.1">
    <property type="nucleotide sequence ID" value="NC_012669.1"/>
</dbReference>
<reference evidence="2 3" key="1">
    <citation type="journal article" date="2009" name="Stand. Genomic Sci.">
        <title>Complete genome sequence of Beutenbergia cavernae type strain (HKI 0122).</title>
        <authorList>
            <person name="Land M."/>
            <person name="Pukall R."/>
            <person name="Abt B."/>
            <person name="Goker M."/>
            <person name="Rohde M."/>
            <person name="Glavina Del Rio T."/>
            <person name="Tice H."/>
            <person name="Copeland A."/>
            <person name="Cheng J.F."/>
            <person name="Lucas S."/>
            <person name="Chen F."/>
            <person name="Nolan M."/>
            <person name="Bruce D."/>
            <person name="Goodwin L."/>
            <person name="Pitluck S."/>
            <person name="Ivanova N."/>
            <person name="Mavromatis K."/>
            <person name="Ovchinnikova G."/>
            <person name="Pati A."/>
            <person name="Chen A."/>
            <person name="Palaniappan K."/>
            <person name="Hauser L."/>
            <person name="Chang Y.J."/>
            <person name="Jefferies C.C."/>
            <person name="Saunders E."/>
            <person name="Brettin T."/>
            <person name="Detter J.C."/>
            <person name="Han C."/>
            <person name="Chain P."/>
            <person name="Bristow J."/>
            <person name="Eisen J.A."/>
            <person name="Markowitz V."/>
            <person name="Hugenholtz P."/>
            <person name="Kyrpides N.C."/>
            <person name="Klenk H.P."/>
            <person name="Lapidus A."/>
        </authorList>
    </citation>
    <scope>NUCLEOTIDE SEQUENCE [LARGE SCALE GENOMIC DNA]</scope>
    <source>
        <strain evidence="3">ATCC BAA-8 / DSM 12333 / NBRC 16432</strain>
    </source>
</reference>
<keyword evidence="3" id="KW-1185">Reference proteome</keyword>
<dbReference type="STRING" id="471853.Bcav_0230"/>
<dbReference type="SUPFAM" id="SSF53335">
    <property type="entry name" value="S-adenosyl-L-methionine-dependent methyltransferases"/>
    <property type="match status" value="1"/>
</dbReference>
<protein>
    <submittedName>
        <fullName evidence="2">Methyltransferase type 11</fullName>
    </submittedName>
</protein>
<dbReference type="GO" id="GO:0008168">
    <property type="term" value="F:methyltransferase activity"/>
    <property type="evidence" value="ECO:0007669"/>
    <property type="project" value="UniProtKB-KW"/>
</dbReference>
<keyword evidence="2" id="KW-0489">Methyltransferase</keyword>
<accession>C5BVQ5</accession>
<dbReference type="InterPro" id="IPR029063">
    <property type="entry name" value="SAM-dependent_MTases_sf"/>
</dbReference>
<name>C5BVQ5_BEUC1</name>
<dbReference type="GO" id="GO:0032259">
    <property type="term" value="P:methylation"/>
    <property type="evidence" value="ECO:0007669"/>
    <property type="project" value="UniProtKB-KW"/>
</dbReference>
<dbReference type="CDD" id="cd02440">
    <property type="entry name" value="AdoMet_MTases"/>
    <property type="match status" value="1"/>
</dbReference>
<dbReference type="EMBL" id="CP001618">
    <property type="protein sequence ID" value="ACQ78495.1"/>
    <property type="molecule type" value="Genomic_DNA"/>
</dbReference>
<feature type="domain" description="Methyltransferase" evidence="1">
    <location>
        <begin position="191"/>
        <end position="287"/>
    </location>
</feature>
<proteinExistence type="predicted"/>
<keyword evidence="2" id="KW-0808">Transferase</keyword>
<gene>
    <name evidence="2" type="ordered locus">Bcav_0230</name>
</gene>
<evidence type="ECO:0000313" key="2">
    <source>
        <dbReference type="EMBL" id="ACQ78495.1"/>
    </source>
</evidence>
<dbReference type="HOGENOM" id="CLU_805775_0_0_11"/>
<dbReference type="Proteomes" id="UP000007962">
    <property type="component" value="Chromosome"/>
</dbReference>
<organism evidence="2 3">
    <name type="scientific">Beutenbergia cavernae (strain ATCC BAA-8 / DSM 12333 / CCUG 43141 / JCM 11478 / NBRC 16432 / NCIMB 13614 / HKI 0122)</name>
    <dbReference type="NCBI Taxonomy" id="471853"/>
    <lineage>
        <taxon>Bacteria</taxon>
        <taxon>Bacillati</taxon>
        <taxon>Actinomycetota</taxon>
        <taxon>Actinomycetes</taxon>
        <taxon>Micrococcales</taxon>
        <taxon>Beutenbergiaceae</taxon>
        <taxon>Beutenbergia</taxon>
    </lineage>
</organism>
<dbReference type="InterPro" id="IPR041698">
    <property type="entry name" value="Methyltransf_25"/>
</dbReference>
<sequence length="344" mass="36715">MTFLPIDADPAPDAVARLTIVPVLPDGTFAALVEGDGRVRLVTGDMRPGEDWLLEGTLRLPKEAAGFRRQRVHVVGIDADHLLVWVDGDVRPDLRPPAPAAELGVFAPEELSRRLAAQGDDDGARAVVQVAASRAGDTDEAYFADAMRLLAPAYLAATTAQGGSGFGGDADAWARRRGQIADAVPADGTFLDLGCANGLLMESVAAWTAARGLRVEPYGVDLSPELVELARRRLPHWADRLAVGNALDWTPADGRRFDVVHVLLDCVPRDRRRELVDHGRALVEPGGRLLVSHYIARGGTEPHVGVQLAAMGLAEPDGLAPERGGDVPMLAWYDRPDDGAAPAR</sequence>
<dbReference type="AlphaFoldDB" id="C5BVQ5"/>
<dbReference type="KEGG" id="bcv:Bcav_0230"/>
<dbReference type="Pfam" id="PF13649">
    <property type="entry name" value="Methyltransf_25"/>
    <property type="match status" value="1"/>
</dbReference>
<evidence type="ECO:0000313" key="3">
    <source>
        <dbReference type="Proteomes" id="UP000007962"/>
    </source>
</evidence>